<comment type="catalytic activity">
    <reaction evidence="11">
        <text>a hydroperoxide + [thioredoxin]-dithiol = an alcohol + [thioredoxin]-disulfide + H2O</text>
        <dbReference type="Rhea" id="RHEA:62620"/>
        <dbReference type="Rhea" id="RHEA-COMP:10698"/>
        <dbReference type="Rhea" id="RHEA-COMP:10700"/>
        <dbReference type="ChEBI" id="CHEBI:15377"/>
        <dbReference type="ChEBI" id="CHEBI:29950"/>
        <dbReference type="ChEBI" id="CHEBI:30879"/>
        <dbReference type="ChEBI" id="CHEBI:35924"/>
        <dbReference type="ChEBI" id="CHEBI:50058"/>
        <dbReference type="EC" id="1.11.1.24"/>
    </reaction>
</comment>
<evidence type="ECO:0000313" key="14">
    <source>
        <dbReference type="Proteomes" id="UP000045285"/>
    </source>
</evidence>
<dbReference type="PANTHER" id="PTHR42801">
    <property type="entry name" value="THIOREDOXIN-DEPENDENT PEROXIDE REDUCTASE"/>
    <property type="match status" value="1"/>
</dbReference>
<evidence type="ECO:0000256" key="10">
    <source>
        <dbReference type="ARBA" id="ARBA00042639"/>
    </source>
</evidence>
<keyword evidence="4" id="KW-0049">Antioxidant</keyword>
<keyword evidence="6" id="KW-1015">Disulfide bond</keyword>
<protein>
    <recommendedName>
        <fullName evidence="2">thioredoxin-dependent peroxiredoxin</fullName>
        <ecNumber evidence="2">1.11.1.24</ecNumber>
    </recommendedName>
    <alternativeName>
        <fullName evidence="8">Thioredoxin peroxidase</fullName>
    </alternativeName>
    <alternativeName>
        <fullName evidence="10">Thioredoxin-dependent peroxiredoxin Bcp</fullName>
    </alternativeName>
</protein>
<evidence type="ECO:0000256" key="9">
    <source>
        <dbReference type="ARBA" id="ARBA00038489"/>
    </source>
</evidence>
<dbReference type="CDD" id="cd02970">
    <property type="entry name" value="PRX_like2"/>
    <property type="match status" value="1"/>
</dbReference>
<evidence type="ECO:0000256" key="4">
    <source>
        <dbReference type="ARBA" id="ARBA00022862"/>
    </source>
</evidence>
<dbReference type="SUPFAM" id="SSF52833">
    <property type="entry name" value="Thioredoxin-like"/>
    <property type="match status" value="1"/>
</dbReference>
<dbReference type="InterPro" id="IPR050924">
    <property type="entry name" value="Peroxiredoxin_BCP/PrxQ"/>
</dbReference>
<dbReference type="GO" id="GO:0034599">
    <property type="term" value="P:cellular response to oxidative stress"/>
    <property type="evidence" value="ECO:0007669"/>
    <property type="project" value="TreeGrafter"/>
</dbReference>
<keyword evidence="5" id="KW-0560">Oxidoreductase</keyword>
<dbReference type="Gene3D" id="3.40.30.10">
    <property type="entry name" value="Glutaredoxin"/>
    <property type="match status" value="1"/>
</dbReference>
<evidence type="ECO:0000256" key="3">
    <source>
        <dbReference type="ARBA" id="ARBA00022559"/>
    </source>
</evidence>
<feature type="domain" description="Thioredoxin" evidence="12">
    <location>
        <begin position="43"/>
        <end position="216"/>
    </location>
</feature>
<evidence type="ECO:0000256" key="1">
    <source>
        <dbReference type="ARBA" id="ARBA00003330"/>
    </source>
</evidence>
<proteinExistence type="inferred from homology"/>
<evidence type="ECO:0000256" key="2">
    <source>
        <dbReference type="ARBA" id="ARBA00013017"/>
    </source>
</evidence>
<reference evidence="14" key="1">
    <citation type="submission" date="2014-08" db="EMBL/GenBank/DDBJ databases">
        <authorList>
            <person name="Moulin L."/>
        </authorList>
    </citation>
    <scope>NUCLEOTIDE SEQUENCE [LARGE SCALE GENOMIC DNA]</scope>
</reference>
<dbReference type="GO" id="GO:0005737">
    <property type="term" value="C:cytoplasm"/>
    <property type="evidence" value="ECO:0007669"/>
    <property type="project" value="TreeGrafter"/>
</dbReference>
<keyword evidence="3" id="KW-0575">Peroxidase</keyword>
<evidence type="ECO:0000256" key="6">
    <source>
        <dbReference type="ARBA" id="ARBA00023157"/>
    </source>
</evidence>
<evidence type="ECO:0000256" key="8">
    <source>
        <dbReference type="ARBA" id="ARBA00032824"/>
    </source>
</evidence>
<evidence type="ECO:0000256" key="5">
    <source>
        <dbReference type="ARBA" id="ARBA00023002"/>
    </source>
</evidence>
<dbReference type="GO" id="GO:0008379">
    <property type="term" value="F:thioredoxin peroxidase activity"/>
    <property type="evidence" value="ECO:0007669"/>
    <property type="project" value="TreeGrafter"/>
</dbReference>
<dbReference type="GO" id="GO:0045454">
    <property type="term" value="P:cell redox homeostasis"/>
    <property type="evidence" value="ECO:0007669"/>
    <property type="project" value="TreeGrafter"/>
</dbReference>
<dbReference type="InterPro" id="IPR013766">
    <property type="entry name" value="Thioredoxin_domain"/>
</dbReference>
<dbReference type="EC" id="1.11.1.24" evidence="2"/>
<sequence>MSLQEKLDAFKADFESKAPKQAVEVMHRATAELIASGQAAQALKAGAVAPSFTLPEADGGSVASSDLLTRGPLVLSFYRGVWCPYCNIELAALQEAWPVMQATGAQLVSISPQSLANGRKAKIDKQIAFPMLSDAGGRVADAFGLRFRLPDDLIDLYRGFGVDLPLINEDRSWTLPMPARFVVGQDGIIAYAEVSPDYTRRPDPADLLPVLKRLQGSIAA</sequence>
<evidence type="ECO:0000256" key="7">
    <source>
        <dbReference type="ARBA" id="ARBA00023284"/>
    </source>
</evidence>
<dbReference type="AlphaFoldDB" id="A0A090D9W7"/>
<evidence type="ECO:0000259" key="12">
    <source>
        <dbReference type="PROSITE" id="PS51352"/>
    </source>
</evidence>
<dbReference type="PANTHER" id="PTHR42801:SF7">
    <property type="entry name" value="SLL1159 PROTEIN"/>
    <property type="match status" value="1"/>
</dbReference>
<evidence type="ECO:0000256" key="11">
    <source>
        <dbReference type="ARBA" id="ARBA00049091"/>
    </source>
</evidence>
<comment type="similarity">
    <text evidence="9">Belongs to the peroxiredoxin family. BCP/PrxQ subfamily.</text>
</comment>
<keyword evidence="7" id="KW-0676">Redox-active center</keyword>
<dbReference type="PROSITE" id="PS51352">
    <property type="entry name" value="THIOREDOXIN_2"/>
    <property type="match status" value="1"/>
</dbReference>
<dbReference type="Pfam" id="PF00578">
    <property type="entry name" value="AhpC-TSA"/>
    <property type="match status" value="1"/>
</dbReference>
<dbReference type="InterPro" id="IPR000866">
    <property type="entry name" value="AhpC/TSA"/>
</dbReference>
<organism evidence="13 14">
    <name type="scientific">Mesorhizobium plurifarium</name>
    <dbReference type="NCBI Taxonomy" id="69974"/>
    <lineage>
        <taxon>Bacteria</taxon>
        <taxon>Pseudomonadati</taxon>
        <taxon>Pseudomonadota</taxon>
        <taxon>Alphaproteobacteria</taxon>
        <taxon>Hyphomicrobiales</taxon>
        <taxon>Phyllobacteriaceae</taxon>
        <taxon>Mesorhizobium</taxon>
    </lineage>
</organism>
<accession>A0A090D9W7</accession>
<gene>
    <name evidence="13" type="ORF">MPL3356_110164</name>
</gene>
<dbReference type="Proteomes" id="UP000045285">
    <property type="component" value="Unassembled WGS sequence"/>
</dbReference>
<dbReference type="InterPro" id="IPR036249">
    <property type="entry name" value="Thioredoxin-like_sf"/>
</dbReference>
<keyword evidence="14" id="KW-1185">Reference proteome</keyword>
<dbReference type="EMBL" id="CCMZ01000003">
    <property type="protein sequence ID" value="CDX11791.1"/>
    <property type="molecule type" value="Genomic_DNA"/>
</dbReference>
<name>A0A090D9W7_MESPL</name>
<evidence type="ECO:0000313" key="13">
    <source>
        <dbReference type="EMBL" id="CDX11791.1"/>
    </source>
</evidence>
<comment type="function">
    <text evidence="1">Thiol-specific peroxidase that catalyzes the reduction of hydrogen peroxide and organic hydroperoxides to water and alcohols, respectively. Plays a role in cell protection against oxidative stress by detoxifying peroxides and as sensor of hydrogen peroxide-mediated signaling events.</text>
</comment>